<feature type="compositionally biased region" description="Polar residues" evidence="1">
    <location>
        <begin position="229"/>
        <end position="247"/>
    </location>
</feature>
<dbReference type="Proteomes" id="UP000070089">
    <property type="component" value="Unassembled WGS sequence"/>
</dbReference>
<accession>A0A132NVT0</accession>
<feature type="compositionally biased region" description="Acidic residues" evidence="1">
    <location>
        <begin position="12"/>
        <end position="21"/>
    </location>
</feature>
<dbReference type="OrthoDB" id="10340288at2759"/>
<feature type="compositionally biased region" description="Polar residues" evidence="1">
    <location>
        <begin position="1"/>
        <end position="10"/>
    </location>
</feature>
<feature type="compositionally biased region" description="Polar residues" evidence="1">
    <location>
        <begin position="272"/>
        <end position="287"/>
    </location>
</feature>
<feature type="compositionally biased region" description="Basic and acidic residues" evidence="1">
    <location>
        <begin position="93"/>
        <end position="112"/>
    </location>
</feature>
<feature type="region of interest" description="Disordered" evidence="1">
    <location>
        <begin position="480"/>
        <end position="503"/>
    </location>
</feature>
<comment type="caution">
    <text evidence="2">The sequence shown here is derived from an EMBL/GenBank/DDBJ whole genome shotgun (WGS) entry which is preliminary data.</text>
</comment>
<feature type="compositionally biased region" description="Basic and acidic residues" evidence="1">
    <location>
        <begin position="389"/>
        <end position="415"/>
    </location>
</feature>
<sequence>MADWNDQYSSFDWDESYDSDLDVSLDEGKKHHAHMTKITLSVNASKTNSSCPTDQSGPPARTDKSDQHASRTRTHTSDHAPQAFTNTHKRKQQREGQHEHGMHNYPIKDRQDSGAFVSRDRSHRGDKRESHGGHRGRRSFHDATDSSTPQHGQFTKQNRSSLDEQKQQRDNIISSSTIFTRNRQVFSRQGRELCQIPSFKDIRVQEGKTVNAPTASTHSALPSDVQAVPRSSSELSKPYTTGTSNLDQETDLAVSIQPTNSSPSVKPYSEELTPNPTIRINLNTTGEPSPKEAPASIVPDEPIATTDKPGPKDEHRDIDVKDSSHLNPIDSNNISISSVTIEDHDRGSPVRQRSGRGSVTSSRISVVFSDGTSLQKDDNHDKKNHTRPHKDTNKESVRSTRSKDVIITKSPKIENKSQSSFQGASESPLKTQLVIETKSSAEETPIKPIRIDTRTKQNPSIGDPKPAVAKINIKIDTVNDSLSKNNSRTGQQENSLAKSSRKTSKQVMVVLADGGLVYSDFRSSHIKLPSSVWRIS</sequence>
<feature type="compositionally biased region" description="Polar residues" evidence="1">
    <location>
        <begin position="416"/>
        <end position="428"/>
    </location>
</feature>
<name>A0A132NVT0_GIAIN</name>
<feature type="compositionally biased region" description="Polar residues" evidence="1">
    <location>
        <begin position="480"/>
        <end position="498"/>
    </location>
</feature>
<feature type="compositionally biased region" description="Basic and acidic residues" evidence="1">
    <location>
        <begin position="309"/>
        <end position="324"/>
    </location>
</feature>
<feature type="region of interest" description="Disordered" evidence="1">
    <location>
        <begin position="1"/>
        <end position="21"/>
    </location>
</feature>
<organism evidence="2 3">
    <name type="scientific">Giardia duodenalis assemblage B</name>
    <dbReference type="NCBI Taxonomy" id="1394984"/>
    <lineage>
        <taxon>Eukaryota</taxon>
        <taxon>Metamonada</taxon>
        <taxon>Diplomonadida</taxon>
        <taxon>Hexamitidae</taxon>
        <taxon>Giardiinae</taxon>
        <taxon>Giardia</taxon>
    </lineage>
</organism>
<feature type="compositionally biased region" description="Polar residues" evidence="1">
    <location>
        <begin position="39"/>
        <end position="56"/>
    </location>
</feature>
<feature type="compositionally biased region" description="Polar residues" evidence="1">
    <location>
        <begin position="355"/>
        <end position="374"/>
    </location>
</feature>
<dbReference type="EMBL" id="JXTI01000041">
    <property type="protein sequence ID" value="KWX14177.1"/>
    <property type="molecule type" value="Genomic_DNA"/>
</dbReference>
<evidence type="ECO:0000256" key="1">
    <source>
        <dbReference type="SAM" id="MobiDB-lite"/>
    </source>
</evidence>
<proteinExistence type="predicted"/>
<gene>
    <name evidence="2" type="ORF">QR46_1803</name>
</gene>
<feature type="compositionally biased region" description="Polar residues" evidence="1">
    <location>
        <begin position="145"/>
        <end position="160"/>
    </location>
</feature>
<evidence type="ECO:0000313" key="2">
    <source>
        <dbReference type="EMBL" id="KWX14177.1"/>
    </source>
</evidence>
<feature type="region of interest" description="Disordered" evidence="1">
    <location>
        <begin position="213"/>
        <end position="428"/>
    </location>
</feature>
<protein>
    <submittedName>
        <fullName evidence="2">Uncharacterized protein</fullName>
    </submittedName>
</protein>
<reference evidence="2 3" key="1">
    <citation type="journal article" date="2015" name="Mol. Biochem. Parasitol.">
        <title>Identification of polymorphic genes for use in assemblage B genotyping assays through comparative genomics of multiple assemblage B Giardia duodenalis isolates.</title>
        <authorList>
            <person name="Wielinga C."/>
            <person name="Thompson R.C."/>
            <person name="Monis P."/>
            <person name="Ryan U."/>
        </authorList>
    </citation>
    <scope>NUCLEOTIDE SEQUENCE [LARGE SCALE GENOMIC DNA]</scope>
    <source>
        <strain evidence="2 3">BAH15c1</strain>
    </source>
</reference>
<feature type="region of interest" description="Disordered" evidence="1">
    <location>
        <begin position="39"/>
        <end position="175"/>
    </location>
</feature>
<dbReference type="VEuPathDB" id="GiardiaDB:QR46_1803"/>
<dbReference type="AlphaFoldDB" id="A0A132NVT0"/>
<evidence type="ECO:0000313" key="3">
    <source>
        <dbReference type="Proteomes" id="UP000070089"/>
    </source>
</evidence>